<keyword evidence="8" id="KW-1185">Reference proteome</keyword>
<keyword evidence="7" id="KW-0131">Cell cycle</keyword>
<evidence type="ECO:0000259" key="6">
    <source>
        <dbReference type="Pfam" id="PF03717"/>
    </source>
</evidence>
<dbReference type="InterPro" id="IPR005311">
    <property type="entry name" value="PBP_dimer"/>
</dbReference>
<feature type="transmembrane region" description="Helical" evidence="4">
    <location>
        <begin position="48"/>
        <end position="65"/>
    </location>
</feature>
<evidence type="ECO:0000256" key="3">
    <source>
        <dbReference type="ARBA" id="ARBA00023136"/>
    </source>
</evidence>
<dbReference type="GO" id="GO:0051301">
    <property type="term" value="P:cell division"/>
    <property type="evidence" value="ECO:0007669"/>
    <property type="project" value="UniProtKB-KW"/>
</dbReference>
<evidence type="ECO:0000313" key="8">
    <source>
        <dbReference type="Proteomes" id="UP000553766"/>
    </source>
</evidence>
<evidence type="ECO:0000313" key="7">
    <source>
        <dbReference type="EMBL" id="MBB5515347.1"/>
    </source>
</evidence>
<dbReference type="Gene3D" id="3.40.710.10">
    <property type="entry name" value="DD-peptidase/beta-lactamase superfamily"/>
    <property type="match status" value="1"/>
</dbReference>
<dbReference type="InterPro" id="IPR050515">
    <property type="entry name" value="Beta-lactam/transpept"/>
</dbReference>
<dbReference type="InterPro" id="IPR012338">
    <property type="entry name" value="Beta-lactam/transpept-like"/>
</dbReference>
<name>A0A840X3U9_9RHOB</name>
<dbReference type="InterPro" id="IPR001460">
    <property type="entry name" value="PCN-bd_Tpept"/>
</dbReference>
<dbReference type="Pfam" id="PF00905">
    <property type="entry name" value="Transpeptidase"/>
    <property type="match status" value="1"/>
</dbReference>
<proteinExistence type="predicted"/>
<dbReference type="SUPFAM" id="SSF56519">
    <property type="entry name" value="Penicillin binding protein dimerisation domain"/>
    <property type="match status" value="1"/>
</dbReference>
<keyword evidence="2" id="KW-0645">Protease</keyword>
<keyword evidence="2" id="KW-0121">Carboxypeptidase</keyword>
<evidence type="ECO:0000259" key="5">
    <source>
        <dbReference type="Pfam" id="PF00905"/>
    </source>
</evidence>
<dbReference type="Proteomes" id="UP000553766">
    <property type="component" value="Unassembled WGS sequence"/>
</dbReference>
<keyword evidence="3 4" id="KW-0472">Membrane</keyword>
<dbReference type="InterPro" id="IPR036138">
    <property type="entry name" value="PBP_dimer_sf"/>
</dbReference>
<feature type="domain" description="Penicillin-binding protein dimerisation" evidence="6">
    <location>
        <begin position="90"/>
        <end position="222"/>
    </location>
</feature>
<accession>A0A840X3U9</accession>
<keyword evidence="2" id="KW-0378">Hydrolase</keyword>
<keyword evidence="7" id="KW-0132">Cell division</keyword>
<evidence type="ECO:0000256" key="2">
    <source>
        <dbReference type="ARBA" id="ARBA00022645"/>
    </source>
</evidence>
<dbReference type="PANTHER" id="PTHR30627">
    <property type="entry name" value="PEPTIDOGLYCAN D,D-TRANSPEPTIDASE"/>
    <property type="match status" value="1"/>
</dbReference>
<protein>
    <submittedName>
        <fullName evidence="7">Cell division protein FtsI (Penicillin-binding protein 3)</fullName>
    </submittedName>
</protein>
<reference evidence="7 8" key="1">
    <citation type="submission" date="2020-08" db="EMBL/GenBank/DDBJ databases">
        <title>Genomic Encyclopedia of Type Strains, Phase IV (KMG-IV): sequencing the most valuable type-strain genomes for metagenomic binning, comparative biology and taxonomic classification.</title>
        <authorList>
            <person name="Goeker M."/>
        </authorList>
    </citation>
    <scope>NUCLEOTIDE SEQUENCE [LARGE SCALE GENOMIC DNA]</scope>
    <source>
        <strain evidence="7 8">DSM 103377</strain>
    </source>
</reference>
<evidence type="ECO:0000256" key="1">
    <source>
        <dbReference type="ARBA" id="ARBA00004370"/>
    </source>
</evidence>
<sequence length="597" mass="64521">MIRVPLRPLAKVIAAREMGENPDVAEAERRAAALRVRRVRERRRAEKRLILVACVVTLAFGWVGFRMGDLSFSGDGRVMSARASEVLRNARADIVDRNGEVLATNLNTSSLYVETRHMVDKDAVADGLAAIFPDLDRDTLRARFDAPGNLHWIKPQISPEQEQAVFDLGQPGIFFGSRQMRVYPNGQRLGPILGGTRYERADTTGAEIIGIAGLENGFEERLSDPARVDEPLVLSIDLRVQTAMRDVLAAEMERLDARAAAGILMDANTGEVISMVSLPDFDPNNRPGFGGYAGDSPLFNRASQGVYELGSTFKPFSAALAMEMGVATPETMIDTRGPLRWGRFSIGDVHRMDPQMSVADVIVQSSNVGTARLALMTGTEAQQDFLRAFGLMEPTGLELPEARLARPITPERWSDLSTMTISYGHGISVSPLHMAAAYATLTNGGLRVEPTLLAGAERPGEEARVISADTSAAIRTMLRRVVAEEAGTANFAEVPGYEVGGKTGSADKPSASGGYDRDKVIGTFAAVFPTSAPRYVLVVTLDEAKTFAYGRTWRTAGWTAAPASAKVIRRIVPILGMRPMPSAPPAPLVDVTLTGLR</sequence>
<evidence type="ECO:0000256" key="4">
    <source>
        <dbReference type="SAM" id="Phobius"/>
    </source>
</evidence>
<feature type="domain" description="Penicillin-binding protein transpeptidase" evidence="5">
    <location>
        <begin position="263"/>
        <end position="547"/>
    </location>
</feature>
<dbReference type="Gene3D" id="3.90.1310.10">
    <property type="entry name" value="Penicillin-binding protein 2a (Domain 2)"/>
    <property type="match status" value="1"/>
</dbReference>
<dbReference type="RefSeq" id="WP_184009833.1">
    <property type="nucleotide sequence ID" value="NZ_JACIJS010000003.1"/>
</dbReference>
<dbReference type="Pfam" id="PF03717">
    <property type="entry name" value="PBP_dimer"/>
    <property type="match status" value="1"/>
</dbReference>
<dbReference type="GO" id="GO:0071555">
    <property type="term" value="P:cell wall organization"/>
    <property type="evidence" value="ECO:0007669"/>
    <property type="project" value="TreeGrafter"/>
</dbReference>
<gene>
    <name evidence="7" type="ORF">FHS89_001357</name>
</gene>
<organism evidence="7 8">
    <name type="scientific">Rubricella aquisinus</name>
    <dbReference type="NCBI Taxonomy" id="2028108"/>
    <lineage>
        <taxon>Bacteria</taxon>
        <taxon>Pseudomonadati</taxon>
        <taxon>Pseudomonadota</taxon>
        <taxon>Alphaproteobacteria</taxon>
        <taxon>Rhodobacterales</taxon>
        <taxon>Paracoccaceae</taxon>
        <taxon>Rubricella</taxon>
    </lineage>
</organism>
<dbReference type="GO" id="GO:0004180">
    <property type="term" value="F:carboxypeptidase activity"/>
    <property type="evidence" value="ECO:0007669"/>
    <property type="project" value="UniProtKB-KW"/>
</dbReference>
<comment type="subcellular location">
    <subcellularLocation>
        <location evidence="1">Membrane</location>
    </subcellularLocation>
</comment>
<keyword evidence="4" id="KW-0812">Transmembrane</keyword>
<comment type="caution">
    <text evidence="7">The sequence shown here is derived from an EMBL/GenBank/DDBJ whole genome shotgun (WGS) entry which is preliminary data.</text>
</comment>
<dbReference type="Gene3D" id="3.30.450.330">
    <property type="match status" value="1"/>
</dbReference>
<dbReference type="PANTHER" id="PTHR30627:SF1">
    <property type="entry name" value="PEPTIDOGLYCAN D,D-TRANSPEPTIDASE FTSI"/>
    <property type="match status" value="1"/>
</dbReference>
<keyword evidence="4" id="KW-1133">Transmembrane helix</keyword>
<dbReference type="GO" id="GO:0008658">
    <property type="term" value="F:penicillin binding"/>
    <property type="evidence" value="ECO:0007669"/>
    <property type="project" value="InterPro"/>
</dbReference>
<dbReference type="SUPFAM" id="SSF56601">
    <property type="entry name" value="beta-lactamase/transpeptidase-like"/>
    <property type="match status" value="1"/>
</dbReference>
<dbReference type="EMBL" id="JACIJS010000003">
    <property type="protein sequence ID" value="MBB5515347.1"/>
    <property type="molecule type" value="Genomic_DNA"/>
</dbReference>
<dbReference type="GO" id="GO:0005886">
    <property type="term" value="C:plasma membrane"/>
    <property type="evidence" value="ECO:0007669"/>
    <property type="project" value="TreeGrafter"/>
</dbReference>
<dbReference type="AlphaFoldDB" id="A0A840X3U9"/>